<keyword evidence="3 10" id="KW-0653">Protein transport</keyword>
<keyword evidence="4" id="KW-0811">Translocation</keyword>
<dbReference type="GO" id="GO:0016560">
    <property type="term" value="P:protein import into peroxisome matrix, docking"/>
    <property type="evidence" value="ECO:0007669"/>
    <property type="project" value="UniProtKB-UniRule"/>
</dbReference>
<evidence type="ECO:0000256" key="6">
    <source>
        <dbReference type="ARBA" id="ARBA00023140"/>
    </source>
</evidence>
<dbReference type="STRING" id="58919.A0A316Z2X8"/>
<evidence type="ECO:0000259" key="12">
    <source>
        <dbReference type="Pfam" id="PF04695"/>
    </source>
</evidence>
<comment type="function">
    <text evidence="10">Component of the PEX13-PEX14 docking complex, a translocon channel that specifically mediates the import of peroxisomal cargo proteins bound to PEX5 receptor. The PEX13-PEX14 docking complex forms a large import pore which can be opened to a diameter of about 9 nm. Mechanistically, PEX5 receptor along with cargo proteins associates with the PEX14 subunit of the PEX13-PEX14 docking complex in the cytosol, leading to the insertion of the receptor into the organelle membrane with the concomitant translocation of the cargo into the peroxisome matrix.</text>
</comment>
<dbReference type="EMBL" id="KZ819311">
    <property type="protein sequence ID" value="PWN94525.1"/>
    <property type="molecule type" value="Genomic_DNA"/>
</dbReference>
<comment type="similarity">
    <text evidence="1 10">Belongs to the peroxin-14 family.</text>
</comment>
<dbReference type="InterPro" id="IPR036388">
    <property type="entry name" value="WH-like_DNA-bd_sf"/>
</dbReference>
<reference evidence="13 14" key="1">
    <citation type="journal article" date="2018" name="Mol. Biol. Evol.">
        <title>Broad Genomic Sampling Reveals a Smut Pathogenic Ancestry of the Fungal Clade Ustilaginomycotina.</title>
        <authorList>
            <person name="Kijpornyongpan T."/>
            <person name="Mondo S.J."/>
            <person name="Barry K."/>
            <person name="Sandor L."/>
            <person name="Lee J."/>
            <person name="Lipzen A."/>
            <person name="Pangilinan J."/>
            <person name="LaButti K."/>
            <person name="Hainaut M."/>
            <person name="Henrissat B."/>
            <person name="Grigoriev I.V."/>
            <person name="Spatafora J.W."/>
            <person name="Aime M.C."/>
        </authorList>
    </citation>
    <scope>NUCLEOTIDE SEQUENCE [LARGE SCALE GENOMIC DNA]</scope>
    <source>
        <strain evidence="13 14">MCA 4186</strain>
    </source>
</reference>
<dbReference type="GeneID" id="37267963"/>
<keyword evidence="5 10" id="KW-0472">Membrane</keyword>
<dbReference type="GO" id="GO:0005102">
    <property type="term" value="F:signaling receptor binding"/>
    <property type="evidence" value="ECO:0007669"/>
    <property type="project" value="TreeGrafter"/>
</dbReference>
<dbReference type="PANTHER" id="PTHR23058:SF0">
    <property type="entry name" value="PEROXISOMAL MEMBRANE PROTEIN PEX14"/>
    <property type="match status" value="1"/>
</dbReference>
<feature type="domain" description="Peroxisome membrane anchor protein Pex14p N-terminal" evidence="12">
    <location>
        <begin position="5"/>
        <end position="48"/>
    </location>
</feature>
<accession>A0A316Z2X8</accession>
<organism evidence="13 14">
    <name type="scientific">Tilletiopsis washingtonensis</name>
    <dbReference type="NCBI Taxonomy" id="58919"/>
    <lineage>
        <taxon>Eukaryota</taxon>
        <taxon>Fungi</taxon>
        <taxon>Dikarya</taxon>
        <taxon>Basidiomycota</taxon>
        <taxon>Ustilaginomycotina</taxon>
        <taxon>Exobasidiomycetes</taxon>
        <taxon>Entylomatales</taxon>
        <taxon>Entylomatales incertae sedis</taxon>
        <taxon>Tilletiopsis</taxon>
    </lineage>
</organism>
<evidence type="ECO:0000256" key="1">
    <source>
        <dbReference type="ARBA" id="ARBA00005443"/>
    </source>
</evidence>
<evidence type="ECO:0000256" key="7">
    <source>
        <dbReference type="ARBA" id="ARBA00029502"/>
    </source>
</evidence>
<evidence type="ECO:0000256" key="10">
    <source>
        <dbReference type="RuleBase" id="RU367032"/>
    </source>
</evidence>
<feature type="compositionally biased region" description="Basic and acidic residues" evidence="11">
    <location>
        <begin position="295"/>
        <end position="314"/>
    </location>
</feature>
<evidence type="ECO:0000256" key="8">
    <source>
        <dbReference type="ARBA" id="ARBA00029691"/>
    </source>
</evidence>
<keyword evidence="6 10" id="KW-0576">Peroxisome</keyword>
<evidence type="ECO:0000256" key="5">
    <source>
        <dbReference type="ARBA" id="ARBA00023136"/>
    </source>
</evidence>
<dbReference type="GO" id="GO:1990429">
    <property type="term" value="C:peroxisomal importomer complex"/>
    <property type="evidence" value="ECO:0007669"/>
    <property type="project" value="TreeGrafter"/>
</dbReference>
<proteinExistence type="inferred from homology"/>
<name>A0A316Z2X8_9BASI</name>
<protein>
    <recommendedName>
        <fullName evidence="7 10">Peroxisomal membrane protein PEX14</fullName>
    </recommendedName>
    <alternativeName>
        <fullName evidence="8 10">Peroxin-14</fullName>
    </alternativeName>
</protein>
<evidence type="ECO:0000256" key="9">
    <source>
        <dbReference type="ARBA" id="ARBA00046271"/>
    </source>
</evidence>
<dbReference type="GO" id="GO:0005778">
    <property type="term" value="C:peroxisomal membrane"/>
    <property type="evidence" value="ECO:0007669"/>
    <property type="project" value="UniProtKB-SubCell"/>
</dbReference>
<comment type="subcellular location">
    <subcellularLocation>
        <location evidence="9 10">Peroxisome membrane</location>
    </subcellularLocation>
</comment>
<evidence type="ECO:0000256" key="4">
    <source>
        <dbReference type="ARBA" id="ARBA00023010"/>
    </source>
</evidence>
<dbReference type="AlphaFoldDB" id="A0A316Z2X8"/>
<evidence type="ECO:0000256" key="2">
    <source>
        <dbReference type="ARBA" id="ARBA00022448"/>
    </source>
</evidence>
<feature type="compositionally biased region" description="Low complexity" evidence="11">
    <location>
        <begin position="272"/>
        <end position="293"/>
    </location>
</feature>
<dbReference type="Proteomes" id="UP000245946">
    <property type="component" value="Unassembled WGS sequence"/>
</dbReference>
<dbReference type="OrthoDB" id="5549158at2759"/>
<keyword evidence="2 10" id="KW-0813">Transport</keyword>
<evidence type="ECO:0000256" key="11">
    <source>
        <dbReference type="SAM" id="MobiDB-lite"/>
    </source>
</evidence>
<dbReference type="Gene3D" id="1.10.10.10">
    <property type="entry name" value="Winged helix-like DNA-binding domain superfamily/Winged helix DNA-binding domain"/>
    <property type="match status" value="1"/>
</dbReference>
<dbReference type="InterPro" id="IPR006785">
    <property type="entry name" value="Pex14_N"/>
</dbReference>
<keyword evidence="14" id="KW-1185">Reference proteome</keyword>
<evidence type="ECO:0000256" key="3">
    <source>
        <dbReference type="ARBA" id="ARBA00022927"/>
    </source>
</evidence>
<dbReference type="RefSeq" id="XP_025594804.1">
    <property type="nucleotide sequence ID" value="XM_025740417.1"/>
</dbReference>
<dbReference type="PANTHER" id="PTHR23058">
    <property type="entry name" value="PEROXISOMAL MEMBRANE PROTEIN PEX14"/>
    <property type="match status" value="1"/>
</dbReference>
<sequence length="314" mass="32880">MSAPRAELVSSAISFLQDPAVANASLEQRLGFLRSKGLSDAEVAEAMRYAAPAAGTSGSQALQMPAHAQHAYANPYAPDPRLARDWRDWFIMAVVAGSVGYGIVGLARRYLFPHLAPPNADVLTADLDALTDKYDTVAAQLTALERTTDAVRAGVEQQRTQVEAMITDVEGAVREVRDGEKGREAQMKRISDEVEEMKRALPKMMEKQTSSQQTSLLELQTELKSLKSLLVSRAPSAPRYGAAASSGNGPSSPGGAASPRPDGKPSIPSWQLAGSASTASLAAATPAGGSSAGSDEEKATAGGKGKSDEETVVV</sequence>
<dbReference type="InterPro" id="IPR025655">
    <property type="entry name" value="PEX14"/>
</dbReference>
<dbReference type="Pfam" id="PF04695">
    <property type="entry name" value="Pex14_N"/>
    <property type="match status" value="1"/>
</dbReference>
<evidence type="ECO:0000313" key="13">
    <source>
        <dbReference type="EMBL" id="PWN94525.1"/>
    </source>
</evidence>
<feature type="compositionally biased region" description="Low complexity" evidence="11">
    <location>
        <begin position="241"/>
        <end position="259"/>
    </location>
</feature>
<gene>
    <name evidence="13" type="ORF">FA09DRAFT_302827</name>
</gene>
<feature type="region of interest" description="Disordered" evidence="11">
    <location>
        <begin position="238"/>
        <end position="314"/>
    </location>
</feature>
<evidence type="ECO:0000313" key="14">
    <source>
        <dbReference type="Proteomes" id="UP000245946"/>
    </source>
</evidence>